<keyword evidence="2" id="KW-1185">Reference proteome</keyword>
<accession>A0A1S8TXQ2</accession>
<comment type="caution">
    <text evidence="1">The sequence shown here is derived from an EMBL/GenBank/DDBJ whole genome shotgun (WGS) entry which is preliminary data.</text>
</comment>
<sequence>MTLRLEDEEGNTIYDWKPQDKNWWCTGFNPEYQNEKASNLTSYGSIDFSDHLDIWEAFYKKYHTSSMWTFDTENHIAKYIW</sequence>
<proteinExistence type="predicted"/>
<protein>
    <submittedName>
        <fullName evidence="1">Uncharacterized protein</fullName>
    </submittedName>
</protein>
<gene>
    <name evidence="1" type="ORF">CLPUN_02600</name>
</gene>
<dbReference type="AlphaFoldDB" id="A0A1S8TXQ2"/>
<evidence type="ECO:0000313" key="1">
    <source>
        <dbReference type="EMBL" id="OOM82382.1"/>
    </source>
</evidence>
<dbReference type="STRING" id="29367.CLPUN_02600"/>
<dbReference type="EMBL" id="LZZM01000015">
    <property type="protein sequence ID" value="OOM82382.1"/>
    <property type="molecule type" value="Genomic_DNA"/>
</dbReference>
<organism evidence="1 2">
    <name type="scientific">Clostridium puniceum</name>
    <dbReference type="NCBI Taxonomy" id="29367"/>
    <lineage>
        <taxon>Bacteria</taxon>
        <taxon>Bacillati</taxon>
        <taxon>Bacillota</taxon>
        <taxon>Clostridia</taxon>
        <taxon>Eubacteriales</taxon>
        <taxon>Clostridiaceae</taxon>
        <taxon>Clostridium</taxon>
    </lineage>
</organism>
<name>A0A1S8TXQ2_9CLOT</name>
<dbReference type="Proteomes" id="UP000190890">
    <property type="component" value="Unassembled WGS sequence"/>
</dbReference>
<reference evidence="1 2" key="1">
    <citation type="submission" date="2016-05" db="EMBL/GenBank/DDBJ databases">
        <title>Microbial solvent formation.</title>
        <authorList>
            <person name="Poehlein A."/>
            <person name="Montoya Solano J.D."/>
            <person name="Flitsch S."/>
            <person name="Krabben P."/>
            <person name="Duerre P."/>
            <person name="Daniel R."/>
        </authorList>
    </citation>
    <scope>NUCLEOTIDE SEQUENCE [LARGE SCALE GENOMIC DNA]</scope>
    <source>
        <strain evidence="1 2">DSM 2619</strain>
    </source>
</reference>
<evidence type="ECO:0000313" key="2">
    <source>
        <dbReference type="Proteomes" id="UP000190890"/>
    </source>
</evidence>